<evidence type="ECO:0000259" key="7">
    <source>
        <dbReference type="PROSITE" id="PS50051"/>
    </source>
</evidence>
<evidence type="ECO:0000256" key="5">
    <source>
        <dbReference type="ARBA" id="ARBA00023125"/>
    </source>
</evidence>
<dbReference type="GO" id="GO:0042555">
    <property type="term" value="C:MCM complex"/>
    <property type="evidence" value="ECO:0007669"/>
    <property type="project" value="TreeGrafter"/>
</dbReference>
<dbReference type="InterPro" id="IPR033762">
    <property type="entry name" value="MCM_OB"/>
</dbReference>
<dbReference type="PANTHER" id="PTHR11630">
    <property type="entry name" value="DNA REPLICATION LICENSING FACTOR MCM FAMILY MEMBER"/>
    <property type="match status" value="1"/>
</dbReference>
<gene>
    <name evidence="8" type="primary">cdc21</name>
    <name evidence="8" type="synonym">mcm</name>
</gene>
<dbReference type="GO" id="GO:0006260">
    <property type="term" value="P:DNA replication"/>
    <property type="evidence" value="ECO:0007669"/>
    <property type="project" value="UniProtKB-KW"/>
</dbReference>
<dbReference type="SMART" id="SM00350">
    <property type="entry name" value="MCM"/>
    <property type="match status" value="1"/>
</dbReference>
<keyword evidence="4 6" id="KW-0067">ATP-binding</keyword>
<reference evidence="8" key="1">
    <citation type="journal article" date="2014" name="Genome Biol. Evol.">
        <title>Pangenome evidence for extensive interdomain horizontal transfer affecting lineage core and shell genes in uncultured planktonic thaumarchaeota and euryarchaeota.</title>
        <authorList>
            <person name="Deschamps P."/>
            <person name="Zivanovic Y."/>
            <person name="Moreira D."/>
            <person name="Rodriguez-Valera F."/>
            <person name="Lopez-Garcia P."/>
        </authorList>
    </citation>
    <scope>NUCLEOTIDE SEQUENCE</scope>
</reference>
<dbReference type="InterPro" id="IPR001208">
    <property type="entry name" value="MCM_dom"/>
</dbReference>
<evidence type="ECO:0000256" key="3">
    <source>
        <dbReference type="ARBA" id="ARBA00022741"/>
    </source>
</evidence>
<evidence type="ECO:0000313" key="8">
    <source>
        <dbReference type="EMBL" id="AIF01260.1"/>
    </source>
</evidence>
<dbReference type="GO" id="GO:0003697">
    <property type="term" value="F:single-stranded DNA binding"/>
    <property type="evidence" value="ECO:0007669"/>
    <property type="project" value="TreeGrafter"/>
</dbReference>
<keyword evidence="2" id="KW-0235">DNA replication</keyword>
<name>A0A075GD99_9EURY</name>
<dbReference type="Pfam" id="PF00493">
    <property type="entry name" value="MCM"/>
    <property type="match status" value="1"/>
</dbReference>
<keyword evidence="3 6" id="KW-0547">Nucleotide-binding</keyword>
<dbReference type="Gene3D" id="3.30.1640.10">
    <property type="entry name" value="mini-chromosome maintenance (MCM) complex, chain A, domain 1"/>
    <property type="match status" value="1"/>
</dbReference>
<accession>A0A075GD99</accession>
<evidence type="ECO:0000256" key="4">
    <source>
        <dbReference type="ARBA" id="ARBA00022840"/>
    </source>
</evidence>
<dbReference type="Pfam" id="PF17207">
    <property type="entry name" value="MCM_OB"/>
    <property type="match status" value="1"/>
</dbReference>
<comment type="similarity">
    <text evidence="1 6">Belongs to the MCM family.</text>
</comment>
<dbReference type="InterPro" id="IPR027417">
    <property type="entry name" value="P-loop_NTPase"/>
</dbReference>
<dbReference type="Gene3D" id="2.20.28.10">
    <property type="match status" value="1"/>
</dbReference>
<dbReference type="EMBL" id="KF900616">
    <property type="protein sequence ID" value="AIF01260.1"/>
    <property type="molecule type" value="Genomic_DNA"/>
</dbReference>
<evidence type="ECO:0000256" key="2">
    <source>
        <dbReference type="ARBA" id="ARBA00022705"/>
    </source>
</evidence>
<evidence type="ECO:0000256" key="6">
    <source>
        <dbReference type="RuleBase" id="RU004070"/>
    </source>
</evidence>
<feature type="domain" description="MCM C-terminal AAA(+) ATPase" evidence="7">
    <location>
        <begin position="284"/>
        <end position="501"/>
    </location>
</feature>
<dbReference type="PROSITE" id="PS50051">
    <property type="entry name" value="MCM_2"/>
    <property type="match status" value="1"/>
</dbReference>
<protein>
    <submittedName>
        <fullName evidence="8">Replicative DNA helicase (Mcm, cdc21)</fullName>
    </submittedName>
</protein>
<dbReference type="SUPFAM" id="SSF52540">
    <property type="entry name" value="P-loop containing nucleoside triphosphate hydrolases"/>
    <property type="match status" value="1"/>
</dbReference>
<dbReference type="InterPro" id="IPR041562">
    <property type="entry name" value="MCM_lid"/>
</dbReference>
<dbReference type="PRINTS" id="PR01657">
    <property type="entry name" value="MCMFAMILY"/>
</dbReference>
<sequence>MVGIQDSNARWRTLLQEQYARDIQVLASSWPKQPGLVINFSDIQAWDPSFAQSLIEYPKPILRAATESLRALCAEGGWEIDPTLRIIELPHDCKKSLREVGSDEIDKLISSEVVVTKVSELKPRIYHAQFRCVICTHITEVAQLNELELIEPIQCDDLNGGCGRSAGGKDGTRFELIHENVTLVDNQWIEIQELPENVTGGAQPARATVLAEADLANVLLPGMRVTVNLIPFIRSEKTKGSKTPMFNIYHSLVSAEHENTPFNEIEISEEEKKQIIEISNRSDLYELLTNSIAPSIFGAGKLQMVKRSLVMQLFSGVSRRYSDGTRARGDIHILLMGDPGVAKSQLLSYMSQISPRGKYASGGGISGAGLTAAAVRDAFNDGRFSLEAGILVLADSGLAAIDEFDKMNNDDRSKMHEAMEQQKIHISKGGINATMRTRCAVLAAANPRLGRFSHRAQAGLDISPMFEEVDLPPALMSRFDIIWLLRDDVVKEQDMQIAEHILSNRSTGISETLIEEGREADPKVVDDESTLKKGYNGEDQLTISMFQKYIAWAKRTIHPVLTPEAQEQITNFYIETRTRDSDEDNSVPITARALEGLVRLAEANARMRLSPEATAEDAKRALAMFRNWRYELMGDEFDEGVISTGRSAKKRSAEQVTLEVMKQLTGGKRDVDVAAGDILNEMARQNFDEYEVEDALKQLSIRSQIYTPGAGRWRLVN</sequence>
<dbReference type="GO" id="GO:0005524">
    <property type="term" value="F:ATP binding"/>
    <property type="evidence" value="ECO:0007669"/>
    <property type="project" value="UniProtKB-KW"/>
</dbReference>
<dbReference type="InterPro" id="IPR036388">
    <property type="entry name" value="WH-like_DNA-bd_sf"/>
</dbReference>
<dbReference type="InterPro" id="IPR012340">
    <property type="entry name" value="NA-bd_OB-fold"/>
</dbReference>
<dbReference type="Gene3D" id="2.40.50.140">
    <property type="entry name" value="Nucleic acid-binding proteins"/>
    <property type="match status" value="1"/>
</dbReference>
<keyword evidence="5 6" id="KW-0238">DNA-binding</keyword>
<dbReference type="Pfam" id="PF17855">
    <property type="entry name" value="MCM_lid"/>
    <property type="match status" value="1"/>
</dbReference>
<dbReference type="PANTHER" id="PTHR11630:SF66">
    <property type="entry name" value="DNA REPLICATION LICENSING FACTOR MCM4"/>
    <property type="match status" value="1"/>
</dbReference>
<dbReference type="AlphaFoldDB" id="A0A075GD99"/>
<evidence type="ECO:0000256" key="1">
    <source>
        <dbReference type="ARBA" id="ARBA00008010"/>
    </source>
</evidence>
<dbReference type="SUPFAM" id="SSF50249">
    <property type="entry name" value="Nucleic acid-binding proteins"/>
    <property type="match status" value="1"/>
</dbReference>
<dbReference type="Gene3D" id="3.40.50.300">
    <property type="entry name" value="P-loop containing nucleotide triphosphate hydrolases"/>
    <property type="match status" value="1"/>
</dbReference>
<dbReference type="InterPro" id="IPR031327">
    <property type="entry name" value="MCM"/>
</dbReference>
<dbReference type="Gene3D" id="1.10.10.10">
    <property type="entry name" value="Winged helix-like DNA-binding domain superfamily/Winged helix DNA-binding domain"/>
    <property type="match status" value="1"/>
</dbReference>
<keyword evidence="8" id="KW-0378">Hydrolase</keyword>
<keyword evidence="8" id="KW-0347">Helicase</keyword>
<proteinExistence type="inferred from homology"/>
<organism evidence="8">
    <name type="scientific">uncultured marine group II/III euryarchaeote KM3_144_H10</name>
    <dbReference type="NCBI Taxonomy" id="1457880"/>
    <lineage>
        <taxon>Archaea</taxon>
        <taxon>Methanobacteriati</taxon>
        <taxon>Methanobacteriota</taxon>
        <taxon>environmental samples</taxon>
    </lineage>
</organism>
<dbReference type="GO" id="GO:0017116">
    <property type="term" value="F:single-stranded DNA helicase activity"/>
    <property type="evidence" value="ECO:0007669"/>
    <property type="project" value="TreeGrafter"/>
</dbReference>